<dbReference type="Pfam" id="PF05638">
    <property type="entry name" value="T6SS_HCP"/>
    <property type="match status" value="1"/>
</dbReference>
<organism evidence="1 2">
    <name type="scientific">Massilia consociata</name>
    <dbReference type="NCBI Taxonomy" id="760117"/>
    <lineage>
        <taxon>Bacteria</taxon>
        <taxon>Pseudomonadati</taxon>
        <taxon>Pseudomonadota</taxon>
        <taxon>Betaproteobacteria</taxon>
        <taxon>Burkholderiales</taxon>
        <taxon>Oxalobacteraceae</taxon>
        <taxon>Telluria group</taxon>
        <taxon>Massilia</taxon>
    </lineage>
</organism>
<dbReference type="InterPro" id="IPR036624">
    <property type="entry name" value="Hcp1-lik_sf"/>
</dbReference>
<dbReference type="PANTHER" id="PTHR36152:SF5">
    <property type="entry name" value="PROTEIN HCP1"/>
    <property type="match status" value="1"/>
</dbReference>
<gene>
    <name evidence="1" type="ORF">ACFFJK_14330</name>
</gene>
<dbReference type="InterPro" id="IPR008514">
    <property type="entry name" value="T6SS_Hcp"/>
</dbReference>
<comment type="caution">
    <text evidence="1">The sequence shown here is derived from an EMBL/GenBank/DDBJ whole genome shotgun (WGS) entry which is preliminary data.</text>
</comment>
<accession>A0ABV6FHS0</accession>
<dbReference type="PANTHER" id="PTHR36152">
    <property type="entry name" value="CYTOPLASMIC PROTEIN-RELATED"/>
    <property type="match status" value="1"/>
</dbReference>
<dbReference type="Proteomes" id="UP001589773">
    <property type="component" value="Unassembled WGS sequence"/>
</dbReference>
<reference evidence="1 2" key="1">
    <citation type="submission" date="2024-09" db="EMBL/GenBank/DDBJ databases">
        <authorList>
            <person name="Sun Q."/>
            <person name="Mori K."/>
        </authorList>
    </citation>
    <scope>NUCLEOTIDE SEQUENCE [LARGE SCALE GENOMIC DNA]</scope>
    <source>
        <strain evidence="1 2">CCM 7792</strain>
    </source>
</reference>
<name>A0ABV6FHS0_9BURK</name>
<evidence type="ECO:0000313" key="2">
    <source>
        <dbReference type="Proteomes" id="UP001589773"/>
    </source>
</evidence>
<dbReference type="NCBIfam" id="TIGR03344">
    <property type="entry name" value="VI_effect_Hcp1"/>
    <property type="match status" value="1"/>
</dbReference>
<dbReference type="Gene3D" id="2.30.110.20">
    <property type="entry name" value="Hcp1-like"/>
    <property type="match status" value="1"/>
</dbReference>
<protein>
    <submittedName>
        <fullName evidence="1">Hcp family type VI secretion system effector</fullName>
    </submittedName>
</protein>
<dbReference type="InterPro" id="IPR053165">
    <property type="entry name" value="HSI-I_assembly_Hcp1"/>
</dbReference>
<dbReference type="RefSeq" id="WP_379680021.1">
    <property type="nucleotide sequence ID" value="NZ_JBHLWP010000013.1"/>
</dbReference>
<dbReference type="SUPFAM" id="SSF141452">
    <property type="entry name" value="Hcp1-like"/>
    <property type="match status" value="1"/>
</dbReference>
<dbReference type="EMBL" id="JBHLWP010000013">
    <property type="protein sequence ID" value="MFC0253073.1"/>
    <property type="molecule type" value="Genomic_DNA"/>
</dbReference>
<sequence>MQDDMPASVKAKATQGPARLIFVVPHPVSSQLPPDTLKQESPLAQLTTETGMASDAYLKIDGINGESEDERHRNWIEVNNVLYAVHQPRAEVVSTAGGHTTGRADLYPISFSKLADIASPILLQTCATGKTIPKASFEFMRADGDGKPITYFRIELENVMIASITPDSGDGGIITERVQLAYAKIRWNYSKQSIRGGTQGNTSGSWDCSAHKVC</sequence>
<keyword evidence="2" id="KW-1185">Reference proteome</keyword>
<evidence type="ECO:0000313" key="1">
    <source>
        <dbReference type="EMBL" id="MFC0253073.1"/>
    </source>
</evidence>
<proteinExistence type="predicted"/>